<comment type="subcellular location">
    <subcellularLocation>
        <location evidence="1">Membrane</location>
        <topology evidence="1">Lipid-anchor</topology>
        <topology evidence="1">GPI-anchor</topology>
    </subcellularLocation>
    <subcellularLocation>
        <location evidence="2">Secreted</location>
    </subcellularLocation>
</comment>
<keyword evidence="5" id="KW-0325">Glycoprotein</keyword>
<dbReference type="GO" id="GO:0005576">
    <property type="term" value="C:extracellular region"/>
    <property type="evidence" value="ECO:0007669"/>
    <property type="project" value="UniProtKB-SubCell"/>
</dbReference>
<evidence type="ECO:0000256" key="8">
    <source>
        <dbReference type="ARBA" id="ARBA00023288"/>
    </source>
</evidence>
<keyword evidence="7" id="KW-1015">Disulfide bond</keyword>
<dbReference type="Pfam" id="PF05730">
    <property type="entry name" value="CFEM"/>
    <property type="match status" value="1"/>
</dbReference>
<evidence type="ECO:0000259" key="10">
    <source>
        <dbReference type="Pfam" id="PF05730"/>
    </source>
</evidence>
<dbReference type="GO" id="GO:0098552">
    <property type="term" value="C:side of membrane"/>
    <property type="evidence" value="ECO:0007669"/>
    <property type="project" value="UniProtKB-KW"/>
</dbReference>
<evidence type="ECO:0000313" key="11">
    <source>
        <dbReference type="EMBL" id="KAK3362850.1"/>
    </source>
</evidence>
<keyword evidence="5" id="KW-0472">Membrane</keyword>
<dbReference type="AlphaFoldDB" id="A0AAJ0MJJ6"/>
<dbReference type="Proteomes" id="UP001275084">
    <property type="component" value="Unassembled WGS sequence"/>
</dbReference>
<dbReference type="EMBL" id="JAUIQD010000001">
    <property type="protein sequence ID" value="KAK3362850.1"/>
    <property type="molecule type" value="Genomic_DNA"/>
</dbReference>
<evidence type="ECO:0000256" key="3">
    <source>
        <dbReference type="ARBA" id="ARBA00010031"/>
    </source>
</evidence>
<proteinExistence type="inferred from homology"/>
<comment type="similarity">
    <text evidence="3">Belongs to the RBT5 family.</text>
</comment>
<evidence type="ECO:0000313" key="12">
    <source>
        <dbReference type="Proteomes" id="UP001275084"/>
    </source>
</evidence>
<sequence length="223" mass="23478">MFLALPIRLALLGAALLLVFVGQAESTATSSLKFPQCVTNCVESSGCDKSDAKCMCKAARGRFLEMVVTCMYYHCKDDLRDADDTFFGIIEKGCEDIKRPIPEDDIDTAESVASSLASRLTTTITTKTTSTSTLTATATVRPTATTAAQEPPDSDSITTSSTLLLAPTATFAPASSFASSIVTSAAPNPTLTDSSPFATINSAGSRNAARWLSLPLVFVLALR</sequence>
<evidence type="ECO:0000256" key="4">
    <source>
        <dbReference type="ARBA" id="ARBA00022525"/>
    </source>
</evidence>
<feature type="signal peptide" evidence="9">
    <location>
        <begin position="1"/>
        <end position="26"/>
    </location>
</feature>
<evidence type="ECO:0000256" key="1">
    <source>
        <dbReference type="ARBA" id="ARBA00004589"/>
    </source>
</evidence>
<gene>
    <name evidence="11" type="ORF">B0T25DRAFT_561907</name>
</gene>
<keyword evidence="12" id="KW-1185">Reference proteome</keyword>
<name>A0AAJ0MJJ6_9PEZI</name>
<reference evidence="11" key="1">
    <citation type="journal article" date="2023" name="Mol. Phylogenet. Evol.">
        <title>Genome-scale phylogeny and comparative genomics of the fungal order Sordariales.</title>
        <authorList>
            <person name="Hensen N."/>
            <person name="Bonometti L."/>
            <person name="Westerberg I."/>
            <person name="Brannstrom I.O."/>
            <person name="Guillou S."/>
            <person name="Cros-Aarteil S."/>
            <person name="Calhoun S."/>
            <person name="Haridas S."/>
            <person name="Kuo A."/>
            <person name="Mondo S."/>
            <person name="Pangilinan J."/>
            <person name="Riley R."/>
            <person name="LaButti K."/>
            <person name="Andreopoulos B."/>
            <person name="Lipzen A."/>
            <person name="Chen C."/>
            <person name="Yan M."/>
            <person name="Daum C."/>
            <person name="Ng V."/>
            <person name="Clum A."/>
            <person name="Steindorff A."/>
            <person name="Ohm R.A."/>
            <person name="Martin F."/>
            <person name="Silar P."/>
            <person name="Natvig D.O."/>
            <person name="Lalanne C."/>
            <person name="Gautier V."/>
            <person name="Ament-Velasquez S.L."/>
            <person name="Kruys A."/>
            <person name="Hutchinson M.I."/>
            <person name="Powell A.J."/>
            <person name="Barry K."/>
            <person name="Miller A.N."/>
            <person name="Grigoriev I.V."/>
            <person name="Debuchy R."/>
            <person name="Gladieux P."/>
            <person name="Hiltunen Thoren M."/>
            <person name="Johannesson H."/>
        </authorList>
    </citation>
    <scope>NUCLEOTIDE SEQUENCE</scope>
    <source>
        <strain evidence="11">CBS 955.72</strain>
    </source>
</reference>
<keyword evidence="8" id="KW-0449">Lipoprotein</keyword>
<accession>A0AAJ0MJJ6</accession>
<evidence type="ECO:0000256" key="7">
    <source>
        <dbReference type="ARBA" id="ARBA00023157"/>
    </source>
</evidence>
<keyword evidence="5" id="KW-0336">GPI-anchor</keyword>
<dbReference type="InterPro" id="IPR008427">
    <property type="entry name" value="Extracellular_membr_CFEM_dom"/>
</dbReference>
<protein>
    <recommendedName>
        <fullName evidence="10">CFEM domain-containing protein</fullName>
    </recommendedName>
</protein>
<feature type="chain" id="PRO_5042467490" description="CFEM domain-containing protein" evidence="9">
    <location>
        <begin position="27"/>
        <end position="223"/>
    </location>
</feature>
<evidence type="ECO:0000256" key="5">
    <source>
        <dbReference type="ARBA" id="ARBA00022622"/>
    </source>
</evidence>
<evidence type="ECO:0000256" key="2">
    <source>
        <dbReference type="ARBA" id="ARBA00004613"/>
    </source>
</evidence>
<keyword evidence="6 9" id="KW-0732">Signal</keyword>
<keyword evidence="4" id="KW-0964">Secreted</keyword>
<organism evidence="11 12">
    <name type="scientific">Lasiosphaeria hispida</name>
    <dbReference type="NCBI Taxonomy" id="260671"/>
    <lineage>
        <taxon>Eukaryota</taxon>
        <taxon>Fungi</taxon>
        <taxon>Dikarya</taxon>
        <taxon>Ascomycota</taxon>
        <taxon>Pezizomycotina</taxon>
        <taxon>Sordariomycetes</taxon>
        <taxon>Sordariomycetidae</taxon>
        <taxon>Sordariales</taxon>
        <taxon>Lasiosphaeriaceae</taxon>
        <taxon>Lasiosphaeria</taxon>
    </lineage>
</organism>
<evidence type="ECO:0000256" key="6">
    <source>
        <dbReference type="ARBA" id="ARBA00022729"/>
    </source>
</evidence>
<reference evidence="11" key="2">
    <citation type="submission" date="2023-06" db="EMBL/GenBank/DDBJ databases">
        <authorList>
            <consortium name="Lawrence Berkeley National Laboratory"/>
            <person name="Haridas S."/>
            <person name="Hensen N."/>
            <person name="Bonometti L."/>
            <person name="Westerberg I."/>
            <person name="Brannstrom I.O."/>
            <person name="Guillou S."/>
            <person name="Cros-Aarteil S."/>
            <person name="Calhoun S."/>
            <person name="Kuo A."/>
            <person name="Mondo S."/>
            <person name="Pangilinan J."/>
            <person name="Riley R."/>
            <person name="Labutti K."/>
            <person name="Andreopoulos B."/>
            <person name="Lipzen A."/>
            <person name="Chen C."/>
            <person name="Yanf M."/>
            <person name="Daum C."/>
            <person name="Ng V."/>
            <person name="Clum A."/>
            <person name="Steindorff A."/>
            <person name="Ohm R."/>
            <person name="Martin F."/>
            <person name="Silar P."/>
            <person name="Natvig D."/>
            <person name="Lalanne C."/>
            <person name="Gautier V."/>
            <person name="Ament-Velasquez S.L."/>
            <person name="Kruys A."/>
            <person name="Hutchinson M.I."/>
            <person name="Powell A.J."/>
            <person name="Barry K."/>
            <person name="Miller A.N."/>
            <person name="Grigoriev I.V."/>
            <person name="Debuchy R."/>
            <person name="Gladieux P."/>
            <person name="Thoren M.H."/>
            <person name="Johannesson H."/>
        </authorList>
    </citation>
    <scope>NUCLEOTIDE SEQUENCE</scope>
    <source>
        <strain evidence="11">CBS 955.72</strain>
    </source>
</reference>
<comment type="caution">
    <text evidence="11">The sequence shown here is derived from an EMBL/GenBank/DDBJ whole genome shotgun (WGS) entry which is preliminary data.</text>
</comment>
<evidence type="ECO:0000256" key="9">
    <source>
        <dbReference type="SAM" id="SignalP"/>
    </source>
</evidence>
<feature type="domain" description="CFEM" evidence="10">
    <location>
        <begin position="33"/>
        <end position="79"/>
    </location>
</feature>